<dbReference type="Pfam" id="PF00578">
    <property type="entry name" value="AhpC-TSA"/>
    <property type="match status" value="1"/>
</dbReference>
<dbReference type="InterPro" id="IPR036249">
    <property type="entry name" value="Thioredoxin-like_sf"/>
</dbReference>
<protein>
    <recommendedName>
        <fullName evidence="3">Alkyl hydroperoxide reductase C</fullName>
        <ecNumber evidence="2">1.11.1.26</ecNumber>
    </recommendedName>
    <alternativeName>
        <fullName evidence="8">Peroxiredoxin</fullName>
    </alternativeName>
</protein>
<dbReference type="Gene3D" id="3.40.30.10">
    <property type="entry name" value="Glutaredoxin"/>
    <property type="match status" value="1"/>
</dbReference>
<dbReference type="RefSeq" id="WP_307351204.1">
    <property type="nucleotide sequence ID" value="NZ_JAUSVS010000007.1"/>
</dbReference>
<comment type="catalytic activity">
    <reaction evidence="9">
        <text>a hydroperoxide + NADH + H(+) = an alcohol + NAD(+) + H2O</text>
        <dbReference type="Rhea" id="RHEA:62628"/>
        <dbReference type="ChEBI" id="CHEBI:15377"/>
        <dbReference type="ChEBI" id="CHEBI:15378"/>
        <dbReference type="ChEBI" id="CHEBI:30879"/>
        <dbReference type="ChEBI" id="CHEBI:35924"/>
        <dbReference type="ChEBI" id="CHEBI:57540"/>
        <dbReference type="ChEBI" id="CHEBI:57945"/>
        <dbReference type="EC" id="1.11.1.26"/>
    </reaction>
</comment>
<evidence type="ECO:0000259" key="10">
    <source>
        <dbReference type="PROSITE" id="PS51352"/>
    </source>
</evidence>
<dbReference type="PANTHER" id="PTHR10681:SF121">
    <property type="entry name" value="ALKYL HYDROPEROXIDE REDUCTASE C"/>
    <property type="match status" value="1"/>
</dbReference>
<dbReference type="InterPro" id="IPR050217">
    <property type="entry name" value="Peroxiredoxin"/>
</dbReference>
<organism evidence="11 12">
    <name type="scientific">Caulobacter ginsengisoli</name>
    <dbReference type="NCBI Taxonomy" id="400775"/>
    <lineage>
        <taxon>Bacteria</taxon>
        <taxon>Pseudomonadati</taxon>
        <taxon>Pseudomonadota</taxon>
        <taxon>Alphaproteobacteria</taxon>
        <taxon>Caulobacterales</taxon>
        <taxon>Caulobacteraceae</taxon>
        <taxon>Caulobacter</taxon>
    </lineage>
</organism>
<evidence type="ECO:0000313" key="12">
    <source>
        <dbReference type="Proteomes" id="UP001228905"/>
    </source>
</evidence>
<evidence type="ECO:0000256" key="4">
    <source>
        <dbReference type="ARBA" id="ARBA00022559"/>
    </source>
</evidence>
<dbReference type="PIRSF" id="PIRSF000239">
    <property type="entry name" value="AHPC"/>
    <property type="match status" value="1"/>
</dbReference>
<evidence type="ECO:0000256" key="7">
    <source>
        <dbReference type="ARBA" id="ARBA00023284"/>
    </source>
</evidence>
<keyword evidence="4" id="KW-0575">Peroxidase</keyword>
<evidence type="ECO:0000256" key="1">
    <source>
        <dbReference type="ARBA" id="ARBA00011654"/>
    </source>
</evidence>
<sequence length="186" mass="20435">MLGVGQKFPAFKLTGVKPGFNRHEENGVSAFETLTQDSFPGQWKVIFFYPKDFTFVCPTEIAEFARLAKDFSDRDAVVLGGSTDNEHSKLGWRREHPDLDRLAIWNFADNGGVLARALGVLDEEEGVAQRATYLVDPNGIVQHVYVTSLNVGRAPADTLRVLDALQTDELCACNRPLGGDVLKPAA</sequence>
<accession>A0ABU0IUI9</accession>
<evidence type="ECO:0000256" key="3">
    <source>
        <dbReference type="ARBA" id="ARBA00017462"/>
    </source>
</evidence>
<dbReference type="InterPro" id="IPR013766">
    <property type="entry name" value="Thioredoxin_domain"/>
</dbReference>
<keyword evidence="12" id="KW-1185">Reference proteome</keyword>
<evidence type="ECO:0000256" key="5">
    <source>
        <dbReference type="ARBA" id="ARBA00022862"/>
    </source>
</evidence>
<proteinExistence type="predicted"/>
<reference evidence="11 12" key="1">
    <citation type="submission" date="2023-07" db="EMBL/GenBank/DDBJ databases">
        <title>Genomic Encyclopedia of Type Strains, Phase IV (KMG-IV): sequencing the most valuable type-strain genomes for metagenomic binning, comparative biology and taxonomic classification.</title>
        <authorList>
            <person name="Goeker M."/>
        </authorList>
    </citation>
    <scope>NUCLEOTIDE SEQUENCE [LARGE SCALE GENOMIC DNA]</scope>
    <source>
        <strain evidence="11 12">DSM 18695</strain>
    </source>
</reference>
<evidence type="ECO:0000256" key="9">
    <source>
        <dbReference type="ARBA" id="ARBA00047572"/>
    </source>
</evidence>
<dbReference type="InterPro" id="IPR024706">
    <property type="entry name" value="Peroxiredoxin_AhpC-typ"/>
</dbReference>
<dbReference type="CDD" id="cd03015">
    <property type="entry name" value="PRX_Typ2cys"/>
    <property type="match status" value="1"/>
</dbReference>
<comment type="subunit">
    <text evidence="1">Homodimer; disulfide-linked, upon oxidation. 5 homodimers assemble to form a ring-like decamer.</text>
</comment>
<dbReference type="SUPFAM" id="SSF52833">
    <property type="entry name" value="Thioredoxin-like"/>
    <property type="match status" value="1"/>
</dbReference>
<dbReference type="Proteomes" id="UP001228905">
    <property type="component" value="Unassembled WGS sequence"/>
</dbReference>
<keyword evidence="6" id="KW-0560">Oxidoreductase</keyword>
<name>A0ABU0IUI9_9CAUL</name>
<dbReference type="PANTHER" id="PTHR10681">
    <property type="entry name" value="THIOREDOXIN PEROXIDASE"/>
    <property type="match status" value="1"/>
</dbReference>
<keyword evidence="5" id="KW-0049">Antioxidant</keyword>
<comment type="caution">
    <text evidence="11">The sequence shown here is derived from an EMBL/GenBank/DDBJ whole genome shotgun (WGS) entry which is preliminary data.</text>
</comment>
<dbReference type="EC" id="1.11.1.26" evidence="2"/>
<evidence type="ECO:0000256" key="6">
    <source>
        <dbReference type="ARBA" id="ARBA00023002"/>
    </source>
</evidence>
<dbReference type="PROSITE" id="PS51352">
    <property type="entry name" value="THIOREDOXIN_2"/>
    <property type="match status" value="1"/>
</dbReference>
<keyword evidence="7" id="KW-0676">Redox-active center</keyword>
<gene>
    <name evidence="11" type="ORF">QO010_003469</name>
</gene>
<evidence type="ECO:0000256" key="2">
    <source>
        <dbReference type="ARBA" id="ARBA00013021"/>
    </source>
</evidence>
<dbReference type="InterPro" id="IPR000866">
    <property type="entry name" value="AhpC/TSA"/>
</dbReference>
<evidence type="ECO:0000256" key="8">
    <source>
        <dbReference type="ARBA" id="ARBA00032077"/>
    </source>
</evidence>
<evidence type="ECO:0000313" key="11">
    <source>
        <dbReference type="EMBL" id="MDQ0465680.1"/>
    </source>
</evidence>
<dbReference type="EMBL" id="JAUSVS010000007">
    <property type="protein sequence ID" value="MDQ0465680.1"/>
    <property type="molecule type" value="Genomic_DNA"/>
</dbReference>
<feature type="domain" description="Thioredoxin" evidence="10">
    <location>
        <begin position="2"/>
        <end position="167"/>
    </location>
</feature>